<sequence length="198" mass="21575">MDIAVLGIELGKTVCSLAGVDCTGAVVMRKRVQRFRLLEFLARLSPCVVAMEACGGAHHVGRFCLQFGHKPRLMSPLYVRPYVKVHKNDDRDAEGIAEAATRPTMSFVPIKSEEQLDLQALHRARERACARSNPADQSGPWLSDGAGDSSVTGAACFPEVSDKARRRSYWRSDAADDGDAGGHGCRVGHDQRKGRRIG</sequence>
<dbReference type="GO" id="GO:0006313">
    <property type="term" value="P:DNA transposition"/>
    <property type="evidence" value="ECO:0007669"/>
    <property type="project" value="InterPro"/>
</dbReference>
<dbReference type="InterPro" id="IPR047650">
    <property type="entry name" value="Transpos_IS110"/>
</dbReference>
<accession>A0A1J5Q8J4</accession>
<gene>
    <name evidence="3" type="ORF">GALL_382650</name>
</gene>
<evidence type="ECO:0000259" key="2">
    <source>
        <dbReference type="Pfam" id="PF01548"/>
    </source>
</evidence>
<dbReference type="Pfam" id="PF01548">
    <property type="entry name" value="DEDD_Tnp_IS110"/>
    <property type="match status" value="1"/>
</dbReference>
<organism evidence="3">
    <name type="scientific">mine drainage metagenome</name>
    <dbReference type="NCBI Taxonomy" id="410659"/>
    <lineage>
        <taxon>unclassified sequences</taxon>
        <taxon>metagenomes</taxon>
        <taxon>ecological metagenomes</taxon>
    </lineage>
</organism>
<evidence type="ECO:0000313" key="3">
    <source>
        <dbReference type="EMBL" id="OIQ79993.1"/>
    </source>
</evidence>
<dbReference type="PANTHER" id="PTHR33055">
    <property type="entry name" value="TRANSPOSASE FOR INSERTION SEQUENCE ELEMENT IS1111A"/>
    <property type="match status" value="1"/>
</dbReference>
<dbReference type="GO" id="GO:0004803">
    <property type="term" value="F:transposase activity"/>
    <property type="evidence" value="ECO:0007669"/>
    <property type="project" value="InterPro"/>
</dbReference>
<protein>
    <submittedName>
        <fullName evidence="3">Transposase</fullName>
    </submittedName>
</protein>
<dbReference type="GO" id="GO:0003677">
    <property type="term" value="F:DNA binding"/>
    <property type="evidence" value="ECO:0007669"/>
    <property type="project" value="InterPro"/>
</dbReference>
<dbReference type="InterPro" id="IPR002525">
    <property type="entry name" value="Transp_IS110-like_N"/>
</dbReference>
<dbReference type="AlphaFoldDB" id="A0A1J5Q8J4"/>
<dbReference type="PANTHER" id="PTHR33055:SF3">
    <property type="entry name" value="PUTATIVE TRANSPOSASE FOR IS117-RELATED"/>
    <property type="match status" value="1"/>
</dbReference>
<feature type="region of interest" description="Disordered" evidence="1">
    <location>
        <begin position="173"/>
        <end position="198"/>
    </location>
</feature>
<dbReference type="EMBL" id="MLJW01001126">
    <property type="protein sequence ID" value="OIQ79993.1"/>
    <property type="molecule type" value="Genomic_DNA"/>
</dbReference>
<proteinExistence type="predicted"/>
<comment type="caution">
    <text evidence="3">The sequence shown here is derived from an EMBL/GenBank/DDBJ whole genome shotgun (WGS) entry which is preliminary data.</text>
</comment>
<evidence type="ECO:0000256" key="1">
    <source>
        <dbReference type="SAM" id="MobiDB-lite"/>
    </source>
</evidence>
<feature type="domain" description="Transposase IS110-like N-terminal" evidence="2">
    <location>
        <begin position="7"/>
        <end position="129"/>
    </location>
</feature>
<reference evidence="3" key="1">
    <citation type="submission" date="2016-10" db="EMBL/GenBank/DDBJ databases">
        <title>Sequence of Gallionella enrichment culture.</title>
        <authorList>
            <person name="Poehlein A."/>
            <person name="Muehling M."/>
            <person name="Daniel R."/>
        </authorList>
    </citation>
    <scope>NUCLEOTIDE SEQUENCE</scope>
</reference>
<name>A0A1J5Q8J4_9ZZZZ</name>